<dbReference type="Pfam" id="PF19730">
    <property type="entry name" value="DUF6221"/>
    <property type="match status" value="1"/>
</dbReference>
<protein>
    <submittedName>
        <fullName evidence="2">DUF6221 family protein</fullName>
    </submittedName>
</protein>
<organism evidence="2 3">
    <name type="scientific">Amycolatopsis heterodermiae</name>
    <dbReference type="NCBI Taxonomy" id="3110235"/>
    <lineage>
        <taxon>Bacteria</taxon>
        <taxon>Bacillati</taxon>
        <taxon>Actinomycetota</taxon>
        <taxon>Actinomycetes</taxon>
        <taxon>Pseudonocardiales</taxon>
        <taxon>Pseudonocardiaceae</taxon>
        <taxon>Amycolatopsis</taxon>
    </lineage>
</organism>
<keyword evidence="3" id="KW-1185">Reference proteome</keyword>
<dbReference type="EMBL" id="JAYFSI010000014">
    <property type="protein sequence ID" value="MEA5366085.1"/>
    <property type="molecule type" value="Genomic_DNA"/>
</dbReference>
<sequence length="113" mass="12628">MTDDDHVPTRTSAYFDAEGNQLPGPVDPLVAFLRARLDEREAGRRDSGEPDFALADVAAKREIINQYEATAREAVEDPNNDEVVHCARGLRYAVELLASPFAGHPDYREDFRP</sequence>
<comment type="caution">
    <text evidence="2">The sequence shown here is derived from an EMBL/GenBank/DDBJ whole genome shotgun (WGS) entry which is preliminary data.</text>
</comment>
<evidence type="ECO:0000313" key="2">
    <source>
        <dbReference type="EMBL" id="MEA5366085.1"/>
    </source>
</evidence>
<reference evidence="2 3" key="1">
    <citation type="submission" date="2023-12" db="EMBL/GenBank/DDBJ databases">
        <title>Amycolatopsis sp. V23-08.</title>
        <authorList>
            <person name="Somphong A."/>
        </authorList>
    </citation>
    <scope>NUCLEOTIDE SEQUENCE [LARGE SCALE GENOMIC DNA]</scope>
    <source>
        <strain evidence="2 3">V23-08</strain>
    </source>
</reference>
<evidence type="ECO:0000256" key="1">
    <source>
        <dbReference type="SAM" id="MobiDB-lite"/>
    </source>
</evidence>
<accession>A0ABU5RKN1</accession>
<name>A0ABU5RKN1_9PSEU</name>
<evidence type="ECO:0000313" key="3">
    <source>
        <dbReference type="Proteomes" id="UP001304298"/>
    </source>
</evidence>
<gene>
    <name evidence="2" type="ORF">VA596_41615</name>
</gene>
<feature type="region of interest" description="Disordered" evidence="1">
    <location>
        <begin position="1"/>
        <end position="20"/>
    </location>
</feature>
<dbReference type="RefSeq" id="WP_323335082.1">
    <property type="nucleotide sequence ID" value="NZ_JAYFSI010000014.1"/>
</dbReference>
<proteinExistence type="predicted"/>
<dbReference type="Proteomes" id="UP001304298">
    <property type="component" value="Unassembled WGS sequence"/>
</dbReference>
<dbReference type="InterPro" id="IPR046193">
    <property type="entry name" value="DUF6221"/>
</dbReference>